<evidence type="ECO:0000256" key="1">
    <source>
        <dbReference type="SAM" id="Phobius"/>
    </source>
</evidence>
<organism evidence="2 3">
    <name type="scientific">Carnobacterium inhibens</name>
    <dbReference type="NCBI Taxonomy" id="147709"/>
    <lineage>
        <taxon>Bacteria</taxon>
        <taxon>Bacillati</taxon>
        <taxon>Bacillota</taxon>
        <taxon>Bacilli</taxon>
        <taxon>Lactobacillales</taxon>
        <taxon>Carnobacteriaceae</taxon>
        <taxon>Carnobacterium</taxon>
    </lineage>
</organism>
<evidence type="ECO:0000313" key="2">
    <source>
        <dbReference type="EMBL" id="MBC9825990.1"/>
    </source>
</evidence>
<evidence type="ECO:0000313" key="3">
    <source>
        <dbReference type="Proteomes" id="UP000638836"/>
    </source>
</evidence>
<protein>
    <recommendedName>
        <fullName evidence="4">SGNH/GDSL hydrolase family protein</fullName>
    </recommendedName>
</protein>
<dbReference type="Gene3D" id="3.40.50.1110">
    <property type="entry name" value="SGNH hydrolase"/>
    <property type="match status" value="1"/>
</dbReference>
<sequence>MSKKGGFAIVLLVILASGVILFGMNYSKKQQKELMAVSEQTDQQELGSTKEDTTEQLANYENSRQEMSALDYIKYVSLVKEEEVSVSFYGDIAEEEQWISEAEQYINEQTNKTIKVNRLVNPDYDSYKLISENKVVKLAETKPDVIFFQLPAYADQKLDISLVDSSEYLTMNYEAIKDALPESLVVFISPNPSSSEKGNNNSRTLDYTSYLNEMMSTIQDNEWISFDLHERYLEKLEADGVALESTLSENGRTLNTEGTDLYSTLFEESLDQKIDTTSGM</sequence>
<gene>
    <name evidence="2" type="ORF">GLO26_09195</name>
</gene>
<accession>A0ABR7TE75</accession>
<evidence type="ECO:0008006" key="4">
    <source>
        <dbReference type="Google" id="ProtNLM"/>
    </source>
</evidence>
<keyword evidence="3" id="KW-1185">Reference proteome</keyword>
<keyword evidence="1" id="KW-1133">Transmembrane helix</keyword>
<keyword evidence="1" id="KW-0812">Transmembrane</keyword>
<dbReference type="InterPro" id="IPR036514">
    <property type="entry name" value="SGNH_hydro_sf"/>
</dbReference>
<feature type="transmembrane region" description="Helical" evidence="1">
    <location>
        <begin position="6"/>
        <end position="26"/>
    </location>
</feature>
<dbReference type="EMBL" id="WNJQ01000008">
    <property type="protein sequence ID" value="MBC9825990.1"/>
    <property type="molecule type" value="Genomic_DNA"/>
</dbReference>
<dbReference type="Proteomes" id="UP000638836">
    <property type="component" value="Unassembled WGS sequence"/>
</dbReference>
<reference evidence="2 3" key="1">
    <citation type="journal article" date="2020" name="Microorganisms">
        <title>New Insight into Antimicrobial Compounds from Food and Marine-Sourced Carnobacterium Species through Phenotype and Genome Analyses.</title>
        <authorList>
            <person name="Begrem S."/>
            <person name="Ivaniuk F."/>
            <person name="Gigout-Chevalier F."/>
            <person name="Kolypczuk L."/>
            <person name="Bonnetot S."/>
            <person name="Leroi F."/>
            <person name="Grovel O."/>
            <person name="Delbarre-Ladrat C."/>
            <person name="Passerini D."/>
        </authorList>
    </citation>
    <scope>NUCLEOTIDE SEQUENCE [LARGE SCALE GENOMIC DNA]</scope>
    <source>
        <strain evidence="2 3">MIP2551</strain>
    </source>
</reference>
<proteinExistence type="predicted"/>
<keyword evidence="1" id="KW-0472">Membrane</keyword>
<comment type="caution">
    <text evidence="2">The sequence shown here is derived from an EMBL/GenBank/DDBJ whole genome shotgun (WGS) entry which is preliminary data.</text>
</comment>
<name>A0ABR7TE75_9LACT</name>
<dbReference type="RefSeq" id="WP_187949078.1">
    <property type="nucleotide sequence ID" value="NZ_WNJQ01000008.1"/>
</dbReference>